<feature type="non-terminal residue" evidence="1">
    <location>
        <position position="59"/>
    </location>
</feature>
<protein>
    <submittedName>
        <fullName evidence="1">Uncharacterized protein</fullName>
    </submittedName>
</protein>
<evidence type="ECO:0000313" key="3">
    <source>
        <dbReference type="Proteomes" id="UP000054279"/>
    </source>
</evidence>
<proteinExistence type="predicted"/>
<dbReference type="HOGENOM" id="CLU_203567_0_0_1"/>
<dbReference type="AlphaFoldDB" id="A0A0C9UBW9"/>
<evidence type="ECO:0000313" key="1">
    <source>
        <dbReference type="EMBL" id="KIJ22936.1"/>
    </source>
</evidence>
<organism evidence="1 3">
    <name type="scientific">Sphaerobolus stellatus (strain SS14)</name>
    <dbReference type="NCBI Taxonomy" id="990650"/>
    <lineage>
        <taxon>Eukaryota</taxon>
        <taxon>Fungi</taxon>
        <taxon>Dikarya</taxon>
        <taxon>Basidiomycota</taxon>
        <taxon>Agaricomycotina</taxon>
        <taxon>Agaricomycetes</taxon>
        <taxon>Phallomycetidae</taxon>
        <taxon>Geastrales</taxon>
        <taxon>Sphaerobolaceae</taxon>
        <taxon>Sphaerobolus</taxon>
    </lineage>
</organism>
<dbReference type="OrthoDB" id="3232941at2759"/>
<dbReference type="Proteomes" id="UP000054279">
    <property type="component" value="Unassembled WGS sequence"/>
</dbReference>
<sequence length="59" mass="7153">HFNIPKLHTCHHYPFFIHCLGATGNYCTEISEWYHIEYAKKAYQSTNWCAYAEQMVRWL</sequence>
<accession>A0A0C9UBW9</accession>
<dbReference type="EMBL" id="KN837873">
    <property type="protein sequence ID" value="KIJ22936.1"/>
    <property type="molecule type" value="Genomic_DNA"/>
</dbReference>
<gene>
    <name evidence="2" type="ORF">M422DRAFT_127882</name>
    <name evidence="1" type="ORF">M422DRAFT_88833</name>
</gene>
<keyword evidence="3" id="KW-1185">Reference proteome</keyword>
<name>A0A0C9UBW9_SPHS4</name>
<evidence type="ECO:0000313" key="2">
    <source>
        <dbReference type="EMBL" id="KIJ35962.1"/>
    </source>
</evidence>
<feature type="non-terminal residue" evidence="1">
    <location>
        <position position="1"/>
    </location>
</feature>
<reference evidence="1 3" key="1">
    <citation type="submission" date="2014-06" db="EMBL/GenBank/DDBJ databases">
        <title>Evolutionary Origins and Diversification of the Mycorrhizal Mutualists.</title>
        <authorList>
            <consortium name="DOE Joint Genome Institute"/>
            <consortium name="Mycorrhizal Genomics Consortium"/>
            <person name="Kohler A."/>
            <person name="Kuo A."/>
            <person name="Nagy L.G."/>
            <person name="Floudas D."/>
            <person name="Copeland A."/>
            <person name="Barry K.W."/>
            <person name="Cichocki N."/>
            <person name="Veneault-Fourrey C."/>
            <person name="LaButti K."/>
            <person name="Lindquist E.A."/>
            <person name="Lipzen A."/>
            <person name="Lundell T."/>
            <person name="Morin E."/>
            <person name="Murat C."/>
            <person name="Riley R."/>
            <person name="Ohm R."/>
            <person name="Sun H."/>
            <person name="Tunlid A."/>
            <person name="Henrissat B."/>
            <person name="Grigoriev I.V."/>
            <person name="Hibbett D.S."/>
            <person name="Martin F."/>
        </authorList>
    </citation>
    <scope>NUCLEOTIDE SEQUENCE [LARGE SCALE GENOMIC DNA]</scope>
    <source>
        <strain evidence="1 3">SS14</strain>
    </source>
</reference>
<dbReference type="EMBL" id="KN837183">
    <property type="protein sequence ID" value="KIJ35962.1"/>
    <property type="molecule type" value="Genomic_DNA"/>
</dbReference>